<proteinExistence type="predicted"/>
<organism evidence="1 2">
    <name type="scientific">Legionella massiliensis</name>
    <dbReference type="NCBI Taxonomy" id="1034943"/>
    <lineage>
        <taxon>Bacteria</taxon>
        <taxon>Pseudomonadati</taxon>
        <taxon>Pseudomonadota</taxon>
        <taxon>Gammaproteobacteria</taxon>
        <taxon>Legionellales</taxon>
        <taxon>Legionellaceae</taxon>
        <taxon>Legionella</taxon>
    </lineage>
</organism>
<name>A0A078KRE0_9GAMM</name>
<dbReference type="EMBL" id="CCSB01000001">
    <property type="protein sequence ID" value="CDZ76975.1"/>
    <property type="molecule type" value="Genomic_DNA"/>
</dbReference>
<protein>
    <submittedName>
        <fullName evidence="1">Uncharacterized protein</fullName>
    </submittedName>
</protein>
<evidence type="ECO:0000313" key="2">
    <source>
        <dbReference type="Proteomes" id="UP000044071"/>
    </source>
</evidence>
<accession>A0A078KRE0</accession>
<gene>
    <name evidence="1" type="ORF">BN59_01254</name>
</gene>
<evidence type="ECO:0000313" key="1">
    <source>
        <dbReference type="EMBL" id="CDZ76975.1"/>
    </source>
</evidence>
<dbReference type="eggNOG" id="ENOG5033B0V">
    <property type="taxonomic scope" value="Bacteria"/>
</dbReference>
<dbReference type="RefSeq" id="WP_043873396.1">
    <property type="nucleotide sequence ID" value="NZ_CCVW01000001.1"/>
</dbReference>
<dbReference type="AlphaFoldDB" id="A0A078KRE0"/>
<dbReference type="STRING" id="1034943.BN59_01254"/>
<reference evidence="1 2" key="1">
    <citation type="submission" date="2014-06" db="EMBL/GenBank/DDBJ databases">
        <authorList>
            <person name="Urmite Genomes Urmite Genomes"/>
        </authorList>
    </citation>
    <scope>NUCLEOTIDE SEQUENCE [LARGE SCALE GENOMIC DNA]</scope>
</reference>
<dbReference type="OrthoDB" id="5647343at2"/>
<dbReference type="Proteomes" id="UP000044071">
    <property type="component" value="Unassembled WGS sequence"/>
</dbReference>
<sequence>MPMSLQELSDESGISQEVIQGMRLLESKKSDDALVLSPEEKSAVQDMLVSLIGDMDTNKKIITISPYSRMDSGIGGMTAAEVKDISYRTRNLHKIQPEMDRIWNNFQDALNGERELATNEKMTLKEFGMLYDLANLNAILEQYNTLGLIEGNDRLEALYQTTQRAATMVRHLDNTFDQQFRAPVGSVVFDRTKSKSEIYGKELSAFEKGVTKVTKFGHASRAVTVENNDQVSNKLSHINPGYKEEKFALRNFLYADVYRIKLENLISEEDQALFKEHLGDDWLQQLEQEFSDIEQEIHNGARDMHEHVTAEGGTGRFASVATNKLHGGYKNFVKKDHKNPEVRDDVMGKGQWDVENRDQSKVLCSEFVGKTLIAAVQELNDRVVKRLRDDGVDNVPDRMISSPISQREKLKLMTPERLLHALEERHVIEKVESPRELSQFIHKHGDARTTGVTRDFKEKLHAEIDEDVDHEIESGLQFDEDDSGMKLS</sequence>
<keyword evidence="2" id="KW-1185">Reference proteome</keyword>